<organism evidence="4 5">
    <name type="scientific">Pseudomonas brassicae</name>
    <dbReference type="NCBI Taxonomy" id="2708063"/>
    <lineage>
        <taxon>Bacteria</taxon>
        <taxon>Pseudomonadati</taxon>
        <taxon>Pseudomonadota</taxon>
        <taxon>Gammaproteobacteria</taxon>
        <taxon>Pseudomonadales</taxon>
        <taxon>Pseudomonadaceae</taxon>
        <taxon>Pseudomonas</taxon>
    </lineage>
</organism>
<dbReference type="InterPro" id="IPR029493">
    <property type="entry name" value="RecD2-like_HHH"/>
</dbReference>
<reference evidence="4 5" key="1">
    <citation type="submission" date="2020-02" db="EMBL/GenBank/DDBJ databases">
        <title>Broccoli isolated Pseudomonas sp.</title>
        <authorList>
            <person name="Fujikawa T."/>
            <person name="Sawada H."/>
        </authorList>
    </citation>
    <scope>NUCLEOTIDE SEQUENCE [LARGE SCALE GENOMIC DNA]</scope>
    <source>
        <strain evidence="4 5">MAFF212427</strain>
    </source>
</reference>
<keyword evidence="1" id="KW-0547">Nucleotide-binding</keyword>
<evidence type="ECO:0000313" key="4">
    <source>
        <dbReference type="EMBL" id="NER63489.1"/>
    </source>
</evidence>
<dbReference type="Proteomes" id="UP000482634">
    <property type="component" value="Unassembled WGS sequence"/>
</dbReference>
<dbReference type="GO" id="GO:0003678">
    <property type="term" value="F:DNA helicase activity"/>
    <property type="evidence" value="ECO:0007669"/>
    <property type="project" value="UniProtKB-ARBA"/>
</dbReference>
<dbReference type="PANTHER" id="PTHR43788:SF6">
    <property type="entry name" value="DNA HELICASE B"/>
    <property type="match status" value="1"/>
</dbReference>
<dbReference type="InterPro" id="IPR050534">
    <property type="entry name" value="Coronavir_polyprotein_1ab"/>
</dbReference>
<accession>A0A6B3NN08</accession>
<dbReference type="Pfam" id="PF14490">
    <property type="entry name" value="HHH_RecD2"/>
    <property type="match status" value="1"/>
</dbReference>
<evidence type="ECO:0000259" key="3">
    <source>
        <dbReference type="SMART" id="SM00382"/>
    </source>
</evidence>
<name>A0A6B3NN08_9PSED</name>
<dbReference type="SMART" id="SM00382">
    <property type="entry name" value="AAA"/>
    <property type="match status" value="1"/>
</dbReference>
<dbReference type="RefSeq" id="WP_163942303.1">
    <property type="nucleotide sequence ID" value="NZ_JAAHBU010000063.1"/>
</dbReference>
<dbReference type="CDD" id="cd18809">
    <property type="entry name" value="SF1_C_RecD"/>
    <property type="match status" value="1"/>
</dbReference>
<keyword evidence="2" id="KW-0067">ATP-binding</keyword>
<evidence type="ECO:0000256" key="1">
    <source>
        <dbReference type="ARBA" id="ARBA00022741"/>
    </source>
</evidence>
<dbReference type="EMBL" id="JAAHBU010000063">
    <property type="protein sequence ID" value="NER63489.1"/>
    <property type="molecule type" value="Genomic_DNA"/>
</dbReference>
<keyword evidence="5" id="KW-1185">Reference proteome</keyword>
<comment type="caution">
    <text evidence="4">The sequence shown here is derived from an EMBL/GenBank/DDBJ whole genome shotgun (WGS) entry which is preliminary data.</text>
</comment>
<proteinExistence type="predicted"/>
<sequence length="785" mass="86383">MSQPQTVQRRIRVLSIRSVNPLGQGGYIFYGVAIRFDGTAINNEHFVVSVPNRLHITTAVEVGQWWDVSGTPSIYVREHHGLRIQERQIDATDIKLVLPNGRHVITLLAHGQRFSGIGISKATRLWETYGEGLYELLNEGRVDLIASVQGISEAAASALVSGWKTYGDCTVIQRLHAYGIPHSVAEHSINHFEDKLEDALAEDPYRLLSFSGSWRGVDAFALGHYRLTADDPRRLIGAVEEAMYRLLDEGHTAPPRHVLLRRVELLLSTANNPPSSSAAIALTEAQKHGVLVKLHGDQQFQQLGAWVMESTIARAITERLSNQSSDLFTPIYPSNNSSHSSILPKRTGQSDMDIEHSGQYIQLTDEQHHALQRITNHRIALLSGGAGVGKTTLLKALYRHFDESGITVLQGAIAGRAAQRMKEATQRPARTLASLLYSKDLLMAGGQTIVVIDEASMLDVITMYRLCQALPPDARLLLVGDADQLMPVGPGLVFHELIDHPRIPHARLTQVMRHGNEIATFAQTVRRGIWPQVGQDEKRPVAFLNASVEQGEAVLASSPQTQQAEGLRAVAENIVRLYMKAPESTQILCSLRNGVLGVGSLNLMCQAAANGIALPLRVWSDAEGGFISTGLRLNDPIVSNKNHWDIGILNGSLGRITQIEEPPTPLHDEEGNICGFAIAWVNWDDGVQRPLTEDLLPSCDLAYALTIHKAQGSQWPIVIVPVIPSRLLDRSLLYTAITRAQNQILLLGDELAARLAVQRPPKSKHRQTALNLHLSEQLAEERCPL</sequence>
<dbReference type="AlphaFoldDB" id="A0A6B3NN08"/>
<protein>
    <submittedName>
        <fullName evidence="4">AAA family ATPase</fullName>
    </submittedName>
</protein>
<dbReference type="Pfam" id="PF13538">
    <property type="entry name" value="UvrD_C_2"/>
    <property type="match status" value="1"/>
</dbReference>
<dbReference type="InterPro" id="IPR027785">
    <property type="entry name" value="UvrD-like_helicase_C"/>
</dbReference>
<dbReference type="SUPFAM" id="SSF52540">
    <property type="entry name" value="P-loop containing nucleoside triphosphate hydrolases"/>
    <property type="match status" value="2"/>
</dbReference>
<feature type="domain" description="AAA+ ATPase" evidence="3">
    <location>
        <begin position="376"/>
        <end position="504"/>
    </location>
</feature>
<dbReference type="Gene3D" id="3.40.50.300">
    <property type="entry name" value="P-loop containing nucleotide triphosphate hydrolases"/>
    <property type="match status" value="2"/>
</dbReference>
<dbReference type="PANTHER" id="PTHR43788">
    <property type="entry name" value="DNA2/NAM7 HELICASE FAMILY MEMBER"/>
    <property type="match status" value="1"/>
</dbReference>
<dbReference type="GO" id="GO:0005524">
    <property type="term" value="F:ATP binding"/>
    <property type="evidence" value="ECO:0007669"/>
    <property type="project" value="UniProtKB-KW"/>
</dbReference>
<gene>
    <name evidence="4" type="ORF">G3436_05735</name>
</gene>
<dbReference type="InterPro" id="IPR003593">
    <property type="entry name" value="AAA+_ATPase"/>
</dbReference>
<dbReference type="InterPro" id="IPR027417">
    <property type="entry name" value="P-loop_NTPase"/>
</dbReference>
<evidence type="ECO:0000313" key="5">
    <source>
        <dbReference type="Proteomes" id="UP000482634"/>
    </source>
</evidence>
<dbReference type="Pfam" id="PF13604">
    <property type="entry name" value="AAA_30"/>
    <property type="match status" value="1"/>
</dbReference>
<evidence type="ECO:0000256" key="2">
    <source>
        <dbReference type="ARBA" id="ARBA00022840"/>
    </source>
</evidence>
<dbReference type="Gene3D" id="2.30.30.940">
    <property type="match status" value="1"/>
</dbReference>
<dbReference type="CDD" id="cd17933">
    <property type="entry name" value="DEXSc_RecD-like"/>
    <property type="match status" value="1"/>
</dbReference>